<keyword evidence="4" id="KW-0238">DNA-binding</keyword>
<evidence type="ECO:0000256" key="4">
    <source>
        <dbReference type="ARBA" id="ARBA00023125"/>
    </source>
</evidence>
<evidence type="ECO:0000313" key="8">
    <source>
        <dbReference type="Proteomes" id="UP000614200"/>
    </source>
</evidence>
<dbReference type="EMBL" id="JADKNH010000003">
    <property type="protein sequence ID" value="MBF4692692.1"/>
    <property type="molecule type" value="Genomic_DNA"/>
</dbReference>
<dbReference type="InterPro" id="IPR015421">
    <property type="entry name" value="PyrdxlP-dep_Trfase_major"/>
</dbReference>
<dbReference type="InterPro" id="IPR036390">
    <property type="entry name" value="WH_DNA-bd_sf"/>
</dbReference>
<keyword evidence="8" id="KW-1185">Reference proteome</keyword>
<dbReference type="SMART" id="SM00345">
    <property type="entry name" value="HTH_GNTR"/>
    <property type="match status" value="1"/>
</dbReference>
<dbReference type="InterPro" id="IPR015422">
    <property type="entry name" value="PyrdxlP-dep_Trfase_small"/>
</dbReference>
<dbReference type="Gene3D" id="3.40.640.10">
    <property type="entry name" value="Type I PLP-dependent aspartate aminotransferase-like (Major domain)"/>
    <property type="match status" value="1"/>
</dbReference>
<dbReference type="Gene3D" id="3.90.1150.10">
    <property type="entry name" value="Aspartate Aminotransferase, domain 1"/>
    <property type="match status" value="1"/>
</dbReference>
<dbReference type="CDD" id="cd00609">
    <property type="entry name" value="AAT_like"/>
    <property type="match status" value="1"/>
</dbReference>
<comment type="caution">
    <text evidence="7">The sequence shown here is derived from an EMBL/GenBank/DDBJ whole genome shotgun (WGS) entry which is preliminary data.</text>
</comment>
<organism evidence="7 8">
    <name type="scientific">Fusibacter ferrireducens</name>
    <dbReference type="NCBI Taxonomy" id="2785058"/>
    <lineage>
        <taxon>Bacteria</taxon>
        <taxon>Bacillati</taxon>
        <taxon>Bacillota</taxon>
        <taxon>Clostridia</taxon>
        <taxon>Eubacteriales</taxon>
        <taxon>Eubacteriales Family XII. Incertae Sedis</taxon>
        <taxon>Fusibacter</taxon>
    </lineage>
</organism>
<evidence type="ECO:0000313" key="7">
    <source>
        <dbReference type="EMBL" id="MBF4692692.1"/>
    </source>
</evidence>
<dbReference type="GO" id="GO:0008483">
    <property type="term" value="F:transaminase activity"/>
    <property type="evidence" value="ECO:0007669"/>
    <property type="project" value="UniProtKB-KW"/>
</dbReference>
<dbReference type="PROSITE" id="PS50949">
    <property type="entry name" value="HTH_GNTR"/>
    <property type="match status" value="1"/>
</dbReference>
<dbReference type="InterPro" id="IPR015424">
    <property type="entry name" value="PyrdxlP-dep_Trfase"/>
</dbReference>
<evidence type="ECO:0000256" key="1">
    <source>
        <dbReference type="ARBA" id="ARBA00005384"/>
    </source>
</evidence>
<protein>
    <submittedName>
        <fullName evidence="7">PLP-dependent aminotransferase family protein</fullName>
    </submittedName>
</protein>
<proteinExistence type="inferred from homology"/>
<evidence type="ECO:0000256" key="2">
    <source>
        <dbReference type="ARBA" id="ARBA00022898"/>
    </source>
</evidence>
<dbReference type="InterPro" id="IPR051446">
    <property type="entry name" value="HTH_trans_reg/aminotransferase"/>
</dbReference>
<dbReference type="InterPro" id="IPR004839">
    <property type="entry name" value="Aminotransferase_I/II_large"/>
</dbReference>
<dbReference type="Gene3D" id="1.10.10.10">
    <property type="entry name" value="Winged helix-like DNA-binding domain superfamily/Winged helix DNA-binding domain"/>
    <property type="match status" value="1"/>
</dbReference>
<evidence type="ECO:0000256" key="3">
    <source>
        <dbReference type="ARBA" id="ARBA00023015"/>
    </source>
</evidence>
<dbReference type="SUPFAM" id="SSF46785">
    <property type="entry name" value="Winged helix' DNA-binding domain"/>
    <property type="match status" value="1"/>
</dbReference>
<reference evidence="7 8" key="1">
    <citation type="submission" date="2020-11" db="EMBL/GenBank/DDBJ databases">
        <title>Fusibacter basophilias sp. nov.</title>
        <authorList>
            <person name="Qiu D."/>
        </authorList>
    </citation>
    <scope>NUCLEOTIDE SEQUENCE [LARGE SCALE GENOMIC DNA]</scope>
    <source>
        <strain evidence="7 8">Q10-2</strain>
    </source>
</reference>
<dbReference type="RefSeq" id="WP_194700932.1">
    <property type="nucleotide sequence ID" value="NZ_JADKNH010000003.1"/>
</dbReference>
<keyword evidence="7" id="KW-0032">Aminotransferase</keyword>
<keyword evidence="7" id="KW-0808">Transferase</keyword>
<evidence type="ECO:0000256" key="5">
    <source>
        <dbReference type="ARBA" id="ARBA00023163"/>
    </source>
</evidence>
<dbReference type="Pfam" id="PF00392">
    <property type="entry name" value="GntR"/>
    <property type="match status" value="1"/>
</dbReference>
<dbReference type="SUPFAM" id="SSF53383">
    <property type="entry name" value="PLP-dependent transferases"/>
    <property type="match status" value="1"/>
</dbReference>
<keyword evidence="2" id="KW-0663">Pyridoxal phosphate</keyword>
<dbReference type="PANTHER" id="PTHR46577:SF1">
    <property type="entry name" value="HTH-TYPE TRANSCRIPTIONAL REGULATORY PROTEIN GABR"/>
    <property type="match status" value="1"/>
</dbReference>
<keyword evidence="3" id="KW-0805">Transcription regulation</keyword>
<evidence type="ECO:0000259" key="6">
    <source>
        <dbReference type="PROSITE" id="PS50949"/>
    </source>
</evidence>
<feature type="domain" description="HTH gntR-type" evidence="6">
    <location>
        <begin position="1"/>
        <end position="66"/>
    </location>
</feature>
<dbReference type="InterPro" id="IPR036388">
    <property type="entry name" value="WH-like_DNA-bd_sf"/>
</dbReference>
<accession>A0ABR9ZQF1</accession>
<dbReference type="Pfam" id="PF00155">
    <property type="entry name" value="Aminotran_1_2"/>
    <property type="match status" value="1"/>
</dbReference>
<dbReference type="PANTHER" id="PTHR46577">
    <property type="entry name" value="HTH-TYPE TRANSCRIPTIONAL REGULATORY PROTEIN GABR"/>
    <property type="match status" value="1"/>
</dbReference>
<sequence>MLKYEEIIDKLLSDPIYVDGDRLPPIRALAEQMNCSRGTVIRAYEILEERHLAYTIPQSGTYLMKRQMTGAKSQNRIDFVSAGLESRLRPHKHFEHCMIQALQSEHYDYAPPEGLESLRKCLVSHFEKRYLYTSVDRILVTTGAQQALYLVLQLILESKQGLMIEQPTYGDFQRIIEKTNVSVYTFNREGNSIDFNALEITLKQNKIGWLYTVSNFQNPLGTSLSSKAKKKLLELANQYNFYVIEDDYLGDLNLDLKVETLHYLDIENRVFYVTSFSKTFLPGIRIGTLIAPETYVEMLKFYKKSIDLNTCTLSQMGLQKYFDAEIYDKHIRKVKRAIRGKMKFLRRYQKLFIEKGIECEIPDAGIFAWLVFPENIDVLRLVKILKAERIDVIHGNFFYWHQRRESHAIRISIANVNEASMTQGIERIIEVIEHIK</sequence>
<dbReference type="Proteomes" id="UP000614200">
    <property type="component" value="Unassembled WGS sequence"/>
</dbReference>
<name>A0ABR9ZQF1_9FIRM</name>
<keyword evidence="5" id="KW-0804">Transcription</keyword>
<comment type="similarity">
    <text evidence="1">In the C-terminal section; belongs to the class-I pyridoxal-phosphate-dependent aminotransferase family.</text>
</comment>
<gene>
    <name evidence="7" type="ORF">ISU02_06160</name>
</gene>
<dbReference type="InterPro" id="IPR000524">
    <property type="entry name" value="Tscrpt_reg_HTH_GntR"/>
</dbReference>
<dbReference type="CDD" id="cd07377">
    <property type="entry name" value="WHTH_GntR"/>
    <property type="match status" value="1"/>
</dbReference>